<dbReference type="GO" id="GO:0006487">
    <property type="term" value="P:protein N-linked glycosylation"/>
    <property type="evidence" value="ECO:0007669"/>
    <property type="project" value="TreeGrafter"/>
</dbReference>
<comment type="caution">
    <text evidence="14">The sequence shown here is derived from an EMBL/GenBank/DDBJ whole genome shotgun (WGS) entry which is preliminary data.</text>
</comment>
<evidence type="ECO:0000256" key="10">
    <source>
        <dbReference type="ARBA" id="ARBA00022989"/>
    </source>
</evidence>
<keyword evidence="6 14" id="KW-0808">Transferase</keyword>
<protein>
    <recommendedName>
        <fullName evidence="4">dolichyl-phosphate beta-glucosyltransferase</fullName>
        <ecNumber evidence="4">2.4.1.117</ecNumber>
    </recommendedName>
</protein>
<dbReference type="CDD" id="cd04188">
    <property type="entry name" value="DPG_synthase"/>
    <property type="match status" value="1"/>
</dbReference>
<keyword evidence="11" id="KW-0472">Membrane</keyword>
<name>A0A0G1XVV6_9BACT</name>
<evidence type="ECO:0000256" key="4">
    <source>
        <dbReference type="ARBA" id="ARBA00012583"/>
    </source>
</evidence>
<keyword evidence="8" id="KW-0256">Endoplasmic reticulum</keyword>
<dbReference type="AlphaFoldDB" id="A0A0G1XVV6"/>
<dbReference type="Pfam" id="PF00535">
    <property type="entry name" value="Glycos_transf_2"/>
    <property type="match status" value="1"/>
</dbReference>
<comment type="pathway">
    <text evidence="2">Protein modification; protein glycosylation.</text>
</comment>
<dbReference type="GO" id="GO:0004581">
    <property type="term" value="F:dolichyl-phosphate beta-glucosyltransferase activity"/>
    <property type="evidence" value="ECO:0007669"/>
    <property type="project" value="UniProtKB-EC"/>
</dbReference>
<dbReference type="EMBL" id="LCPO01000027">
    <property type="protein sequence ID" value="KKU98445.1"/>
    <property type="molecule type" value="Genomic_DNA"/>
</dbReference>
<keyword evidence="9" id="KW-0735">Signal-anchor</keyword>
<evidence type="ECO:0000256" key="11">
    <source>
        <dbReference type="ARBA" id="ARBA00023136"/>
    </source>
</evidence>
<evidence type="ECO:0000256" key="5">
    <source>
        <dbReference type="ARBA" id="ARBA00022676"/>
    </source>
</evidence>
<proteinExistence type="inferred from homology"/>
<evidence type="ECO:0000256" key="6">
    <source>
        <dbReference type="ARBA" id="ARBA00022679"/>
    </source>
</evidence>
<comment type="similarity">
    <text evidence="3">Belongs to the glycosyltransferase 2 family.</text>
</comment>
<evidence type="ECO:0000256" key="3">
    <source>
        <dbReference type="ARBA" id="ARBA00006739"/>
    </source>
</evidence>
<dbReference type="InterPro" id="IPR035518">
    <property type="entry name" value="DPG_synthase"/>
</dbReference>
<dbReference type="Proteomes" id="UP000034600">
    <property type="component" value="Unassembled WGS sequence"/>
</dbReference>
<gene>
    <name evidence="14" type="ORF">UY32_C0027G0007</name>
</gene>
<evidence type="ECO:0000313" key="15">
    <source>
        <dbReference type="Proteomes" id="UP000034600"/>
    </source>
</evidence>
<dbReference type="Gene3D" id="3.90.550.10">
    <property type="entry name" value="Spore Coat Polysaccharide Biosynthesis Protein SpsA, Chain A"/>
    <property type="match status" value="1"/>
</dbReference>
<comment type="catalytic activity">
    <reaction evidence="12">
        <text>a di-trans,poly-cis-dolichyl phosphate + UDP-alpha-D-glucose = a di-trans,poly-cis-dolichyl beta-D-glucosyl phosphate + UDP</text>
        <dbReference type="Rhea" id="RHEA:15401"/>
        <dbReference type="Rhea" id="RHEA-COMP:19498"/>
        <dbReference type="Rhea" id="RHEA-COMP:19502"/>
        <dbReference type="ChEBI" id="CHEBI:57525"/>
        <dbReference type="ChEBI" id="CHEBI:57683"/>
        <dbReference type="ChEBI" id="CHEBI:58223"/>
        <dbReference type="ChEBI" id="CHEBI:58885"/>
        <dbReference type="EC" id="2.4.1.117"/>
    </reaction>
    <physiologicalReaction direction="left-to-right" evidence="12">
        <dbReference type="Rhea" id="RHEA:15402"/>
    </physiologicalReaction>
</comment>
<dbReference type="SUPFAM" id="SSF53448">
    <property type="entry name" value="Nucleotide-diphospho-sugar transferases"/>
    <property type="match status" value="1"/>
</dbReference>
<dbReference type="InterPro" id="IPR029044">
    <property type="entry name" value="Nucleotide-diphossugar_trans"/>
</dbReference>
<evidence type="ECO:0000256" key="12">
    <source>
        <dbReference type="ARBA" id="ARBA00045097"/>
    </source>
</evidence>
<feature type="domain" description="Glycosyltransferase 2-like" evidence="13">
    <location>
        <begin position="9"/>
        <end position="175"/>
    </location>
</feature>
<evidence type="ECO:0000256" key="2">
    <source>
        <dbReference type="ARBA" id="ARBA00004922"/>
    </source>
</evidence>
<organism evidence="14 15">
    <name type="scientific">Candidatus Jorgensenbacteria bacterium GW2011_GWC1_48_8</name>
    <dbReference type="NCBI Taxonomy" id="1618666"/>
    <lineage>
        <taxon>Bacteria</taxon>
        <taxon>Candidatus Joergenseniibacteriota</taxon>
    </lineage>
</organism>
<evidence type="ECO:0000256" key="1">
    <source>
        <dbReference type="ARBA" id="ARBA00004389"/>
    </source>
</evidence>
<reference evidence="14 15" key="1">
    <citation type="journal article" date="2015" name="Nature">
        <title>rRNA introns, odd ribosomes, and small enigmatic genomes across a large radiation of phyla.</title>
        <authorList>
            <person name="Brown C.T."/>
            <person name="Hug L.A."/>
            <person name="Thomas B.C."/>
            <person name="Sharon I."/>
            <person name="Castelle C.J."/>
            <person name="Singh A."/>
            <person name="Wilkins M.J."/>
            <person name="Williams K.H."/>
            <person name="Banfield J.F."/>
        </authorList>
    </citation>
    <scope>NUCLEOTIDE SEQUENCE [LARGE SCALE GENOMIC DNA]</scope>
</reference>
<comment type="subcellular location">
    <subcellularLocation>
        <location evidence="1">Endoplasmic reticulum membrane</location>
        <topology evidence="1">Single-pass membrane protein</topology>
    </subcellularLocation>
</comment>
<evidence type="ECO:0000259" key="13">
    <source>
        <dbReference type="Pfam" id="PF00535"/>
    </source>
</evidence>
<dbReference type="InterPro" id="IPR001173">
    <property type="entry name" value="Glyco_trans_2-like"/>
</dbReference>
<evidence type="ECO:0000256" key="9">
    <source>
        <dbReference type="ARBA" id="ARBA00022968"/>
    </source>
</evidence>
<evidence type="ECO:0000256" key="8">
    <source>
        <dbReference type="ARBA" id="ARBA00022824"/>
    </source>
</evidence>
<feature type="non-terminal residue" evidence="14">
    <location>
        <position position="1"/>
    </location>
</feature>
<keyword evidence="10" id="KW-1133">Transmembrane helix</keyword>
<evidence type="ECO:0000313" key="14">
    <source>
        <dbReference type="EMBL" id="KKU98445.1"/>
    </source>
</evidence>
<dbReference type="PANTHER" id="PTHR10859">
    <property type="entry name" value="GLYCOSYL TRANSFERASE"/>
    <property type="match status" value="1"/>
</dbReference>
<accession>A0A0G1XVV6</accession>
<dbReference type="EC" id="2.4.1.117" evidence="4"/>
<keyword evidence="5" id="KW-0328">Glycosyltransferase</keyword>
<sequence length="245" mass="27921">INAMKPFLSVIIPAYNEEKRLPATLIDVDRYLRSADFSCEIIVVDDGSKDGTAEIVKKFEDSIGNLRLIKNEENHGKGHAVKQGMLAAEGEYRLFMDADNSTSVDQFQKILPFLKEGYEVIIGSRDIKGAELVPPQPLYKRALGNIGNLVIQILLLWGIWDTQCGFKCFSGKATQRIFSLVTIERWGFDVEALALGKKMGYKIKEVPVRWVNNPYSQVKLSGYLTSLWDVFKIRFRLWKGDYKYE</sequence>
<dbReference type="PANTHER" id="PTHR10859:SF91">
    <property type="entry name" value="DOLICHYL-PHOSPHATE BETA-GLUCOSYLTRANSFERASE"/>
    <property type="match status" value="1"/>
</dbReference>
<keyword evidence="7" id="KW-0812">Transmembrane</keyword>
<evidence type="ECO:0000256" key="7">
    <source>
        <dbReference type="ARBA" id="ARBA00022692"/>
    </source>
</evidence>